<dbReference type="OrthoDB" id="6372836at2759"/>
<dbReference type="Pfam" id="PF14223">
    <property type="entry name" value="Retrotran_gag_2"/>
    <property type="match status" value="1"/>
</dbReference>
<reference evidence="2 3" key="1">
    <citation type="journal article" date="2011" name="Science">
        <title>The ecoresponsive genome of Daphnia pulex.</title>
        <authorList>
            <person name="Colbourne J.K."/>
            <person name="Pfrender M.E."/>
            <person name="Gilbert D."/>
            <person name="Thomas W.K."/>
            <person name="Tucker A."/>
            <person name="Oakley T.H."/>
            <person name="Tokishita S."/>
            <person name="Aerts A."/>
            <person name="Arnold G.J."/>
            <person name="Basu M.K."/>
            <person name="Bauer D.J."/>
            <person name="Caceres C.E."/>
            <person name="Carmel L."/>
            <person name="Casola C."/>
            <person name="Choi J.H."/>
            <person name="Detter J.C."/>
            <person name="Dong Q."/>
            <person name="Dusheyko S."/>
            <person name="Eads B.D."/>
            <person name="Frohlich T."/>
            <person name="Geiler-Samerotte K.A."/>
            <person name="Gerlach D."/>
            <person name="Hatcher P."/>
            <person name="Jogdeo S."/>
            <person name="Krijgsveld J."/>
            <person name="Kriventseva E.V."/>
            <person name="Kultz D."/>
            <person name="Laforsch C."/>
            <person name="Lindquist E."/>
            <person name="Lopez J."/>
            <person name="Manak J.R."/>
            <person name="Muller J."/>
            <person name="Pangilinan J."/>
            <person name="Patwardhan R.P."/>
            <person name="Pitluck S."/>
            <person name="Pritham E.J."/>
            <person name="Rechtsteiner A."/>
            <person name="Rho M."/>
            <person name="Rogozin I.B."/>
            <person name="Sakarya O."/>
            <person name="Salamov A."/>
            <person name="Schaack S."/>
            <person name="Shapiro H."/>
            <person name="Shiga Y."/>
            <person name="Skalitzky C."/>
            <person name="Smith Z."/>
            <person name="Souvorov A."/>
            <person name="Sung W."/>
            <person name="Tang Z."/>
            <person name="Tsuchiya D."/>
            <person name="Tu H."/>
            <person name="Vos H."/>
            <person name="Wang M."/>
            <person name="Wolf Y.I."/>
            <person name="Yamagata H."/>
            <person name="Yamada T."/>
            <person name="Ye Y."/>
            <person name="Shaw J.R."/>
            <person name="Andrews J."/>
            <person name="Crease T.J."/>
            <person name="Tang H."/>
            <person name="Lucas S.M."/>
            <person name="Robertson H.M."/>
            <person name="Bork P."/>
            <person name="Koonin E.V."/>
            <person name="Zdobnov E.M."/>
            <person name="Grigoriev I.V."/>
            <person name="Lynch M."/>
            <person name="Boore J.L."/>
        </authorList>
    </citation>
    <scope>NUCLEOTIDE SEQUENCE [LARGE SCALE GENOMIC DNA]</scope>
</reference>
<dbReference type="EMBL" id="GL733215">
    <property type="protein sequence ID" value="EFX63102.1"/>
    <property type="molecule type" value="Genomic_DNA"/>
</dbReference>
<gene>
    <name evidence="2" type="ORF">DAPPUDRAFT_269075</name>
</gene>
<evidence type="ECO:0000256" key="1">
    <source>
        <dbReference type="SAM" id="Coils"/>
    </source>
</evidence>
<proteinExistence type="predicted"/>
<dbReference type="PhylomeDB" id="E9HYS8"/>
<accession>E9HYS8</accession>
<keyword evidence="3" id="KW-1185">Reference proteome</keyword>
<sequence>MREYLINCETSAAMWTRLSTRFTLRTIANKGQLWSQFYEYQFNQSQDMLANITSVENLVRQLKDLEETITEVQTTNKILTMADQEHGQHVDAGQLGEDVRQLGHGAEQIEVPPPLIHVGNECFQYQAGLCKVEPPGHEPDVDIPFNVPQNVPSQCASVPPPLIV</sequence>
<dbReference type="KEGG" id="dpx:DAPPUDRAFT_269075"/>
<dbReference type="Proteomes" id="UP000000305">
    <property type="component" value="Unassembled WGS sequence"/>
</dbReference>
<dbReference type="AlphaFoldDB" id="E9HYS8"/>
<dbReference type="HOGENOM" id="CLU_1620715_0_0_1"/>
<feature type="coiled-coil region" evidence="1">
    <location>
        <begin position="55"/>
        <end position="82"/>
    </location>
</feature>
<evidence type="ECO:0000313" key="2">
    <source>
        <dbReference type="EMBL" id="EFX63102.1"/>
    </source>
</evidence>
<protein>
    <submittedName>
        <fullName evidence="2">Uncharacterized protein</fullName>
    </submittedName>
</protein>
<name>E9HYS8_DAPPU</name>
<dbReference type="InParanoid" id="E9HYS8"/>
<keyword evidence="1" id="KW-0175">Coiled coil</keyword>
<organism evidence="2 3">
    <name type="scientific">Daphnia pulex</name>
    <name type="common">Water flea</name>
    <dbReference type="NCBI Taxonomy" id="6669"/>
    <lineage>
        <taxon>Eukaryota</taxon>
        <taxon>Metazoa</taxon>
        <taxon>Ecdysozoa</taxon>
        <taxon>Arthropoda</taxon>
        <taxon>Crustacea</taxon>
        <taxon>Branchiopoda</taxon>
        <taxon>Diplostraca</taxon>
        <taxon>Cladocera</taxon>
        <taxon>Anomopoda</taxon>
        <taxon>Daphniidae</taxon>
        <taxon>Daphnia</taxon>
    </lineage>
</organism>
<evidence type="ECO:0000313" key="3">
    <source>
        <dbReference type="Proteomes" id="UP000000305"/>
    </source>
</evidence>